<feature type="compositionally biased region" description="Basic and acidic residues" evidence="3">
    <location>
        <begin position="21"/>
        <end position="42"/>
    </location>
</feature>
<dbReference type="GO" id="GO:0008270">
    <property type="term" value="F:zinc ion binding"/>
    <property type="evidence" value="ECO:0007669"/>
    <property type="project" value="InterPro"/>
</dbReference>
<organism evidence="5 6">
    <name type="scientific">Dentipellis fragilis</name>
    <dbReference type="NCBI Taxonomy" id="205917"/>
    <lineage>
        <taxon>Eukaryota</taxon>
        <taxon>Fungi</taxon>
        <taxon>Dikarya</taxon>
        <taxon>Basidiomycota</taxon>
        <taxon>Agaricomycotina</taxon>
        <taxon>Agaricomycetes</taxon>
        <taxon>Russulales</taxon>
        <taxon>Hericiaceae</taxon>
        <taxon>Dentipellis</taxon>
    </lineage>
</organism>
<dbReference type="PANTHER" id="PTHR31001:SF89">
    <property type="entry name" value="ZN(2)-C6 FUNGAL-TYPE DOMAIN-CONTAINING PROTEIN"/>
    <property type="match status" value="1"/>
</dbReference>
<evidence type="ECO:0000256" key="3">
    <source>
        <dbReference type="SAM" id="MobiDB-lite"/>
    </source>
</evidence>
<evidence type="ECO:0000256" key="1">
    <source>
        <dbReference type="ARBA" id="ARBA00004123"/>
    </source>
</evidence>
<feature type="compositionally biased region" description="Low complexity" evidence="3">
    <location>
        <begin position="1"/>
        <end position="15"/>
    </location>
</feature>
<reference evidence="5 6" key="1">
    <citation type="submission" date="2019-02" db="EMBL/GenBank/DDBJ databases">
        <title>Genome sequencing of the rare red list fungi Dentipellis fragilis.</title>
        <authorList>
            <person name="Buettner E."/>
            <person name="Kellner H."/>
        </authorList>
    </citation>
    <scope>NUCLEOTIDE SEQUENCE [LARGE SCALE GENOMIC DNA]</scope>
    <source>
        <strain evidence="5 6">DSM 105465</strain>
    </source>
</reference>
<evidence type="ECO:0000256" key="2">
    <source>
        <dbReference type="ARBA" id="ARBA00023242"/>
    </source>
</evidence>
<dbReference type="Proteomes" id="UP000298327">
    <property type="component" value="Unassembled WGS sequence"/>
</dbReference>
<protein>
    <recommendedName>
        <fullName evidence="4">Xylanolytic transcriptional activator regulatory domain-containing protein</fullName>
    </recommendedName>
</protein>
<dbReference type="GO" id="GO:0005634">
    <property type="term" value="C:nucleus"/>
    <property type="evidence" value="ECO:0007669"/>
    <property type="project" value="UniProtKB-SubCell"/>
</dbReference>
<feature type="domain" description="Xylanolytic transcriptional activator regulatory" evidence="4">
    <location>
        <begin position="387"/>
        <end position="471"/>
    </location>
</feature>
<gene>
    <name evidence="5" type="ORF">EVG20_g1101</name>
</gene>
<feature type="compositionally biased region" description="Polar residues" evidence="3">
    <location>
        <begin position="737"/>
        <end position="751"/>
    </location>
</feature>
<dbReference type="CDD" id="cd12148">
    <property type="entry name" value="fungal_TF_MHR"/>
    <property type="match status" value="1"/>
</dbReference>
<feature type="region of interest" description="Disordered" evidence="3">
    <location>
        <begin position="1"/>
        <end position="64"/>
    </location>
</feature>
<dbReference type="GO" id="GO:0006351">
    <property type="term" value="P:DNA-templated transcription"/>
    <property type="evidence" value="ECO:0007669"/>
    <property type="project" value="InterPro"/>
</dbReference>
<dbReference type="AlphaFoldDB" id="A0A4Y9ZD25"/>
<name>A0A4Y9ZD25_9AGAM</name>
<dbReference type="STRING" id="205917.A0A4Y9ZD25"/>
<dbReference type="InterPro" id="IPR007219">
    <property type="entry name" value="XnlR_reg_dom"/>
</dbReference>
<dbReference type="PANTHER" id="PTHR31001">
    <property type="entry name" value="UNCHARACTERIZED TRANSCRIPTIONAL REGULATORY PROTEIN"/>
    <property type="match status" value="1"/>
</dbReference>
<keyword evidence="2" id="KW-0539">Nucleus</keyword>
<feature type="region of interest" description="Disordered" evidence="3">
    <location>
        <begin position="134"/>
        <end position="157"/>
    </location>
</feature>
<comment type="caution">
    <text evidence="5">The sequence shown here is derived from an EMBL/GenBank/DDBJ whole genome shotgun (WGS) entry which is preliminary data.</text>
</comment>
<proteinExistence type="predicted"/>
<dbReference type="Pfam" id="PF04082">
    <property type="entry name" value="Fungal_trans"/>
    <property type="match status" value="1"/>
</dbReference>
<feature type="compositionally biased region" description="Pro residues" evidence="3">
    <location>
        <begin position="766"/>
        <end position="779"/>
    </location>
</feature>
<feature type="region of interest" description="Disordered" evidence="3">
    <location>
        <begin position="188"/>
        <end position="209"/>
    </location>
</feature>
<feature type="compositionally biased region" description="Polar residues" evidence="3">
    <location>
        <begin position="134"/>
        <end position="152"/>
    </location>
</feature>
<dbReference type="InterPro" id="IPR050613">
    <property type="entry name" value="Sec_Metabolite_Reg"/>
</dbReference>
<dbReference type="GO" id="GO:0003677">
    <property type="term" value="F:DNA binding"/>
    <property type="evidence" value="ECO:0007669"/>
    <property type="project" value="InterPro"/>
</dbReference>
<evidence type="ECO:0000313" key="6">
    <source>
        <dbReference type="Proteomes" id="UP000298327"/>
    </source>
</evidence>
<dbReference type="SMART" id="SM00906">
    <property type="entry name" value="Fungal_trans"/>
    <property type="match status" value="1"/>
</dbReference>
<sequence>MNSNLTASTSSSPSTFARTRLWSEDNPDGHDEATHSHEDDGPHRKRTKRGRGPLSCKEYPESHMMHERGEGNICEWDERPPEISSQPFALASDLDAALQRISKLESLIQSIQQDAAPNNPHDKLSPVHRTMGVSSEMNSRSPIHGSRNTSAPANDIDSETEEAAVALEEFAMGTRSLPQSRQRGHIERFIPQPRNQLHSGSSVSSPSDYPTILVPSDTGSRGMWVLASRYEVNWLQPRTQVEAALRALPSRQICDYLFSLYFNNLEWLWRTHHRPSFAREYRTFWDLYIQGRAAEVDPSWLALLFATFACAVTGIPDDRPPVFDSYSENDIILLARSLYEAAQVTLRASEPSFSPSFRALQAIILFAAYLQFYGMSFNEGKSDQAQMFIWLAIGIRMAMSMGYHRLGDNPHIMPPDDPAFPKGPSSLKREMAKRIWSTLHFLDGKASSAGVPSMIDNKGCTTGPPLNVNDDALGIEIDIQPLPMAQATDISLELARCQFVLAGHDIFEALHERKPITYEAVLELDPTYWAIYDSCATLLRPDYVAPPNEPQHWKWSRALLSSGTHNRDTRVVAYASLQLLRLHRPFMSRGYTNAKLSPSTRACIASARAILRTQSAVIDYLPSRFWPLNLHSIGAIVVLFIDIFHHIRHPNSSPGSSSDVDSNNNSSIGYAAEYAADIANTLAIFKKSESARAPPVRAIARQGQRVVHSLLEAETRLRGAGSGAGGFRDIAKEISSSERGSTWAGLTQGSSVPLPAGDTDTGTDMMPPPAAPAPLPTPSTTPASVSASTSPWLADTHAMDMDASSTYLSPEEVDRLIQRTVTGTGTGAGAGAGTGSATPPNWLAGLGLEFELRDLGLGADGRRWDGEGAAGMGEVTGWLGENAGGWDGTGNVAGNSNEDTGSRGFDVGADWASGMLW</sequence>
<comment type="subcellular location">
    <subcellularLocation>
        <location evidence="1">Nucleus</location>
    </subcellularLocation>
</comment>
<evidence type="ECO:0000313" key="5">
    <source>
        <dbReference type="EMBL" id="TFY71887.1"/>
    </source>
</evidence>
<accession>A0A4Y9ZD25</accession>
<evidence type="ECO:0000259" key="4">
    <source>
        <dbReference type="SMART" id="SM00906"/>
    </source>
</evidence>
<dbReference type="OrthoDB" id="3362851at2759"/>
<feature type="region of interest" description="Disordered" evidence="3">
    <location>
        <begin position="737"/>
        <end position="788"/>
    </location>
</feature>
<dbReference type="EMBL" id="SEOQ01000032">
    <property type="protein sequence ID" value="TFY71887.1"/>
    <property type="molecule type" value="Genomic_DNA"/>
</dbReference>
<keyword evidence="6" id="KW-1185">Reference proteome</keyword>